<dbReference type="Proteomes" id="UP000293142">
    <property type="component" value="Unassembled WGS sequence"/>
</dbReference>
<keyword evidence="1" id="KW-0732">Signal</keyword>
<dbReference type="OrthoDB" id="2057339at2"/>
<name>A0A4Q9DVG9_9BACL</name>
<evidence type="ECO:0000313" key="3">
    <source>
        <dbReference type="Proteomes" id="UP000293142"/>
    </source>
</evidence>
<reference evidence="2 3" key="1">
    <citation type="submission" date="2019-02" db="EMBL/GenBank/DDBJ databases">
        <title>Paenibacillus sp. nov., isolated from surface-sterilized tissue of Thalictrum simplex L.</title>
        <authorList>
            <person name="Tuo L."/>
        </authorList>
    </citation>
    <scope>NUCLEOTIDE SEQUENCE [LARGE SCALE GENOMIC DNA]</scope>
    <source>
        <strain evidence="2 3">N2SHLJ1</strain>
    </source>
</reference>
<dbReference type="InterPro" id="IPR050490">
    <property type="entry name" value="Bact_solute-bd_prot1"/>
</dbReference>
<dbReference type="PANTHER" id="PTHR43649:SF17">
    <property type="entry name" value="ABC TRANSPORTER SOLUTE BINDING PROTEIN-SUGAR TRANSPORT"/>
    <property type="match status" value="1"/>
</dbReference>
<dbReference type="Gene3D" id="3.40.190.10">
    <property type="entry name" value="Periplasmic binding protein-like II"/>
    <property type="match status" value="2"/>
</dbReference>
<organism evidence="2 3">
    <name type="scientific">Paenibacillus thalictri</name>
    <dbReference type="NCBI Taxonomy" id="2527873"/>
    <lineage>
        <taxon>Bacteria</taxon>
        <taxon>Bacillati</taxon>
        <taxon>Bacillota</taxon>
        <taxon>Bacilli</taxon>
        <taxon>Bacillales</taxon>
        <taxon>Paenibacillaceae</taxon>
        <taxon>Paenibacillus</taxon>
    </lineage>
</organism>
<evidence type="ECO:0000313" key="2">
    <source>
        <dbReference type="EMBL" id="TBL78981.1"/>
    </source>
</evidence>
<keyword evidence="3" id="KW-1185">Reference proteome</keyword>
<dbReference type="EMBL" id="SIRE01000008">
    <property type="protein sequence ID" value="TBL78981.1"/>
    <property type="molecule type" value="Genomic_DNA"/>
</dbReference>
<proteinExistence type="predicted"/>
<comment type="caution">
    <text evidence="2">The sequence shown here is derived from an EMBL/GenBank/DDBJ whole genome shotgun (WGS) entry which is preliminary data.</text>
</comment>
<dbReference type="PROSITE" id="PS51257">
    <property type="entry name" value="PROKAR_LIPOPROTEIN"/>
    <property type="match status" value="1"/>
</dbReference>
<dbReference type="PANTHER" id="PTHR43649">
    <property type="entry name" value="ARABINOSE-BINDING PROTEIN-RELATED"/>
    <property type="match status" value="1"/>
</dbReference>
<protein>
    <submittedName>
        <fullName evidence="2">Extracellular solute-binding protein</fullName>
    </submittedName>
</protein>
<accession>A0A4Q9DVG9</accession>
<gene>
    <name evidence="2" type="ORF">EYB31_12185</name>
</gene>
<sequence length="518" mass="57292">MLKRRSSLLLPVTSFLLLSSAACSSGAGSVQSPPAADSGKAAQPAAAPAAAPKITIYQNGGSNLGARPEGSTPDALSAMKKLYKDKLNIDADAIVPPQGADAAKQKLNLMLGSSENLDIFQGNWDDYASKGAILPLNDLLDKYGQDIKKAWSEDAWANMKDNKGNIWGIPRAVPTVAYPVWVRSDWMKKLNQPMPKTLDEFEKVMQAFKDNDPDGNGKADTIPLMTDLLGLRYAFTGGFVDGGYGNWLDPADNKIKPVELAPGYKDFVVKMADWYQKGFIYKEAFGKFDPMELLKTGRVGASSAWYSRVTIMWPQVQSNFPGADYDIVRNMTGPKGKIQTINAGSTSAVLITKKSKNPEAAMKFINYQYQDNPANAITAKFGANWKYTDAQKFNVQLLDKDVLYAGEYAVSLGLATETKYVIESPTGAKHANYLNKEILQLDTAKEPIDLNIVYNKDEMTKNIPNINDLTRLRDEETVKFITGARPIADWDKFIDQLNKAGLDKWIDEYTRQYKQLKK</sequence>
<dbReference type="SUPFAM" id="SSF53850">
    <property type="entry name" value="Periplasmic binding protein-like II"/>
    <property type="match status" value="1"/>
</dbReference>
<dbReference type="Pfam" id="PF01547">
    <property type="entry name" value="SBP_bac_1"/>
    <property type="match status" value="1"/>
</dbReference>
<evidence type="ECO:0000256" key="1">
    <source>
        <dbReference type="SAM" id="SignalP"/>
    </source>
</evidence>
<feature type="chain" id="PRO_5039708810" evidence="1">
    <location>
        <begin position="22"/>
        <end position="518"/>
    </location>
</feature>
<dbReference type="AlphaFoldDB" id="A0A4Q9DVG9"/>
<feature type="signal peptide" evidence="1">
    <location>
        <begin position="1"/>
        <end position="21"/>
    </location>
</feature>
<dbReference type="InterPro" id="IPR006059">
    <property type="entry name" value="SBP"/>
</dbReference>
<dbReference type="RefSeq" id="WP_131013617.1">
    <property type="nucleotide sequence ID" value="NZ_SIRE01000008.1"/>
</dbReference>